<sequence length="156" mass="17698">MKKIAKIIGITILSTISVSWASFEKFSPWIICGQGMQADGESGDGRYYSARCSNEAMPDGFGCAYHPGRFVWVAYIKNVEYIVDSTGEYGHYSVSQNQMNNINQVCKDVDEKAEKEYAQYRKEGYRLTYAINREGDFGGGHFANFHPFKVDQEWQG</sequence>
<gene>
    <name evidence="1" type="ORF">KU39_1581</name>
</gene>
<proteinExistence type="predicted"/>
<dbReference type="AlphaFoldDB" id="A0A1L6TBZ5"/>
<dbReference type="EMBL" id="CP012508">
    <property type="protein sequence ID" value="ALB22763.1"/>
    <property type="molecule type" value="Genomic_DNA"/>
</dbReference>
<protein>
    <submittedName>
        <fullName evidence="1">tRNA delta(2)-isopentenylpyrophosphate transferase</fullName>
    </submittedName>
</protein>
<keyword evidence="1" id="KW-0808">Transferase</keyword>
<evidence type="ECO:0000313" key="2">
    <source>
        <dbReference type="Proteomes" id="UP000029558"/>
    </source>
</evidence>
<evidence type="ECO:0000313" key="1">
    <source>
        <dbReference type="EMBL" id="ALB22763.1"/>
    </source>
</evidence>
<name>A0A1L6TBZ5_PISSA</name>
<dbReference type="GO" id="GO:0016740">
    <property type="term" value="F:transferase activity"/>
    <property type="evidence" value="ECO:0007669"/>
    <property type="project" value="UniProtKB-KW"/>
</dbReference>
<reference evidence="1 2" key="1">
    <citation type="journal article" date="2014" name="Genome Announc.">
        <title>Comparative Genome Analysis of Two Isolates of the Fish Pathogen Piscirickettsia salmonis from Different Hosts Reveals Major Differences in Virulence-Associated Secretion Systems.</title>
        <authorList>
            <person name="Bohle H."/>
            <person name="Henriquez P."/>
            <person name="Grothusen H."/>
            <person name="Navas E."/>
            <person name="Sandoval A."/>
            <person name="Bustamante F."/>
            <person name="Bustos P."/>
            <person name="Mancilla M."/>
        </authorList>
    </citation>
    <scope>NUCLEOTIDE SEQUENCE [LARGE SCALE GENOMIC DNA]</scope>
    <source>
        <strain evidence="2">B1-32597</strain>
    </source>
</reference>
<dbReference type="Proteomes" id="UP000029558">
    <property type="component" value="Chromosome"/>
</dbReference>
<organism evidence="1 2">
    <name type="scientific">Piscirickettsia salmonis</name>
    <dbReference type="NCBI Taxonomy" id="1238"/>
    <lineage>
        <taxon>Bacteria</taxon>
        <taxon>Pseudomonadati</taxon>
        <taxon>Pseudomonadota</taxon>
        <taxon>Gammaproteobacteria</taxon>
        <taxon>Thiotrichales</taxon>
        <taxon>Piscirickettsiaceae</taxon>
        <taxon>Piscirickettsia</taxon>
    </lineage>
</organism>
<accession>A0A1L6TBZ5</accession>
<dbReference type="RefSeq" id="WP_036774927.1">
    <property type="nucleotide sequence ID" value="NZ_CP012508.1"/>
</dbReference>